<dbReference type="EMBL" id="ML119660">
    <property type="protein sequence ID" value="RPA84219.1"/>
    <property type="molecule type" value="Genomic_DNA"/>
</dbReference>
<feature type="region of interest" description="Disordered" evidence="1">
    <location>
        <begin position="1"/>
        <end position="39"/>
    </location>
</feature>
<accession>A0A3N4IEK9</accession>
<evidence type="ECO:0000256" key="1">
    <source>
        <dbReference type="SAM" id="MobiDB-lite"/>
    </source>
</evidence>
<feature type="compositionally biased region" description="Polar residues" evidence="1">
    <location>
        <begin position="19"/>
        <end position="34"/>
    </location>
</feature>
<dbReference type="AlphaFoldDB" id="A0A3N4IEK9"/>
<keyword evidence="3" id="KW-1185">Reference proteome</keyword>
<proteinExistence type="predicted"/>
<name>A0A3N4IEK9_ASCIM</name>
<evidence type="ECO:0000313" key="3">
    <source>
        <dbReference type="Proteomes" id="UP000275078"/>
    </source>
</evidence>
<dbReference type="Proteomes" id="UP000275078">
    <property type="component" value="Unassembled WGS sequence"/>
</dbReference>
<protein>
    <submittedName>
        <fullName evidence="2">Uncharacterized protein</fullName>
    </submittedName>
</protein>
<evidence type="ECO:0000313" key="2">
    <source>
        <dbReference type="EMBL" id="RPA84219.1"/>
    </source>
</evidence>
<gene>
    <name evidence="2" type="ORF">BJ508DRAFT_412915</name>
</gene>
<organism evidence="2 3">
    <name type="scientific">Ascobolus immersus RN42</name>
    <dbReference type="NCBI Taxonomy" id="1160509"/>
    <lineage>
        <taxon>Eukaryota</taxon>
        <taxon>Fungi</taxon>
        <taxon>Dikarya</taxon>
        <taxon>Ascomycota</taxon>
        <taxon>Pezizomycotina</taxon>
        <taxon>Pezizomycetes</taxon>
        <taxon>Pezizales</taxon>
        <taxon>Ascobolaceae</taxon>
        <taxon>Ascobolus</taxon>
    </lineage>
</organism>
<sequence>MHAIPHPPRKQPHRCDEPFTSSSALASPVQNEMQPSPPFPFRPGVELFFTKSFSTAAG</sequence>
<reference evidence="2 3" key="1">
    <citation type="journal article" date="2018" name="Nat. Ecol. Evol.">
        <title>Pezizomycetes genomes reveal the molecular basis of ectomycorrhizal truffle lifestyle.</title>
        <authorList>
            <person name="Murat C."/>
            <person name="Payen T."/>
            <person name="Noel B."/>
            <person name="Kuo A."/>
            <person name="Morin E."/>
            <person name="Chen J."/>
            <person name="Kohler A."/>
            <person name="Krizsan K."/>
            <person name="Balestrini R."/>
            <person name="Da Silva C."/>
            <person name="Montanini B."/>
            <person name="Hainaut M."/>
            <person name="Levati E."/>
            <person name="Barry K.W."/>
            <person name="Belfiori B."/>
            <person name="Cichocki N."/>
            <person name="Clum A."/>
            <person name="Dockter R.B."/>
            <person name="Fauchery L."/>
            <person name="Guy J."/>
            <person name="Iotti M."/>
            <person name="Le Tacon F."/>
            <person name="Lindquist E.A."/>
            <person name="Lipzen A."/>
            <person name="Malagnac F."/>
            <person name="Mello A."/>
            <person name="Molinier V."/>
            <person name="Miyauchi S."/>
            <person name="Poulain J."/>
            <person name="Riccioni C."/>
            <person name="Rubini A."/>
            <person name="Sitrit Y."/>
            <person name="Splivallo R."/>
            <person name="Traeger S."/>
            <person name="Wang M."/>
            <person name="Zifcakova L."/>
            <person name="Wipf D."/>
            <person name="Zambonelli A."/>
            <person name="Paolocci F."/>
            <person name="Nowrousian M."/>
            <person name="Ottonello S."/>
            <person name="Baldrian P."/>
            <person name="Spatafora J.W."/>
            <person name="Henrissat B."/>
            <person name="Nagy L.G."/>
            <person name="Aury J.M."/>
            <person name="Wincker P."/>
            <person name="Grigoriev I.V."/>
            <person name="Bonfante P."/>
            <person name="Martin F.M."/>
        </authorList>
    </citation>
    <scope>NUCLEOTIDE SEQUENCE [LARGE SCALE GENOMIC DNA]</scope>
    <source>
        <strain evidence="2 3">RN42</strain>
    </source>
</reference>